<dbReference type="SMART" id="SM00223">
    <property type="entry name" value="APPLE"/>
    <property type="match status" value="1"/>
</dbReference>
<keyword evidence="2" id="KW-1015">Disulfide bond</keyword>
<dbReference type="Pfam" id="PF14295">
    <property type="entry name" value="PAN_4"/>
    <property type="match status" value="1"/>
</dbReference>
<evidence type="ECO:0000313" key="6">
    <source>
        <dbReference type="Proteomes" id="UP001283341"/>
    </source>
</evidence>
<organism evidence="5 6">
    <name type="scientific">Apodospora peruviana</name>
    <dbReference type="NCBI Taxonomy" id="516989"/>
    <lineage>
        <taxon>Eukaryota</taxon>
        <taxon>Fungi</taxon>
        <taxon>Dikarya</taxon>
        <taxon>Ascomycota</taxon>
        <taxon>Pezizomycotina</taxon>
        <taxon>Sordariomycetes</taxon>
        <taxon>Sordariomycetidae</taxon>
        <taxon>Sordariales</taxon>
        <taxon>Lasiosphaeriaceae</taxon>
        <taxon>Apodospora</taxon>
    </lineage>
</organism>
<keyword evidence="3" id="KW-0732">Signal</keyword>
<dbReference type="PROSITE" id="PS50948">
    <property type="entry name" value="PAN"/>
    <property type="match status" value="2"/>
</dbReference>
<reference evidence="5" key="1">
    <citation type="journal article" date="2023" name="Mol. Phylogenet. Evol.">
        <title>Genome-scale phylogeny and comparative genomics of the fungal order Sordariales.</title>
        <authorList>
            <person name="Hensen N."/>
            <person name="Bonometti L."/>
            <person name="Westerberg I."/>
            <person name="Brannstrom I.O."/>
            <person name="Guillou S."/>
            <person name="Cros-Aarteil S."/>
            <person name="Calhoun S."/>
            <person name="Haridas S."/>
            <person name="Kuo A."/>
            <person name="Mondo S."/>
            <person name="Pangilinan J."/>
            <person name="Riley R."/>
            <person name="LaButti K."/>
            <person name="Andreopoulos B."/>
            <person name="Lipzen A."/>
            <person name="Chen C."/>
            <person name="Yan M."/>
            <person name="Daum C."/>
            <person name="Ng V."/>
            <person name="Clum A."/>
            <person name="Steindorff A."/>
            <person name="Ohm R.A."/>
            <person name="Martin F."/>
            <person name="Silar P."/>
            <person name="Natvig D.O."/>
            <person name="Lalanne C."/>
            <person name="Gautier V."/>
            <person name="Ament-Velasquez S.L."/>
            <person name="Kruys A."/>
            <person name="Hutchinson M.I."/>
            <person name="Powell A.J."/>
            <person name="Barry K."/>
            <person name="Miller A.N."/>
            <person name="Grigoriev I.V."/>
            <person name="Debuchy R."/>
            <person name="Gladieux P."/>
            <person name="Hiltunen Thoren M."/>
            <person name="Johannesson H."/>
        </authorList>
    </citation>
    <scope>NUCLEOTIDE SEQUENCE</scope>
    <source>
        <strain evidence="5">CBS 118394</strain>
    </source>
</reference>
<evidence type="ECO:0000256" key="1">
    <source>
        <dbReference type="ARBA" id="ARBA00022737"/>
    </source>
</evidence>
<dbReference type="InterPro" id="IPR003609">
    <property type="entry name" value="Pan_app"/>
</dbReference>
<evidence type="ECO:0000256" key="3">
    <source>
        <dbReference type="SAM" id="SignalP"/>
    </source>
</evidence>
<reference evidence="5" key="2">
    <citation type="submission" date="2023-06" db="EMBL/GenBank/DDBJ databases">
        <authorList>
            <consortium name="Lawrence Berkeley National Laboratory"/>
            <person name="Haridas S."/>
            <person name="Hensen N."/>
            <person name="Bonometti L."/>
            <person name="Westerberg I."/>
            <person name="Brannstrom I.O."/>
            <person name="Guillou S."/>
            <person name="Cros-Aarteil S."/>
            <person name="Calhoun S."/>
            <person name="Kuo A."/>
            <person name="Mondo S."/>
            <person name="Pangilinan J."/>
            <person name="Riley R."/>
            <person name="Labutti K."/>
            <person name="Andreopoulos B."/>
            <person name="Lipzen A."/>
            <person name="Chen C."/>
            <person name="Yanf M."/>
            <person name="Daum C."/>
            <person name="Ng V."/>
            <person name="Clum A."/>
            <person name="Steindorff A."/>
            <person name="Ohm R."/>
            <person name="Martin F."/>
            <person name="Silar P."/>
            <person name="Natvig D."/>
            <person name="Lalanne C."/>
            <person name="Gautier V."/>
            <person name="Ament-Velasquez S.L."/>
            <person name="Kruys A."/>
            <person name="Hutchinson M.I."/>
            <person name="Powell A.J."/>
            <person name="Barry K."/>
            <person name="Miller A.N."/>
            <person name="Grigoriev I.V."/>
            <person name="Debuchy R."/>
            <person name="Gladieux P."/>
            <person name="Thoren M.H."/>
            <person name="Johannesson H."/>
        </authorList>
    </citation>
    <scope>NUCLEOTIDE SEQUENCE</scope>
    <source>
        <strain evidence="5">CBS 118394</strain>
    </source>
</reference>
<dbReference type="GO" id="GO:0005576">
    <property type="term" value="C:extracellular region"/>
    <property type="evidence" value="ECO:0007669"/>
    <property type="project" value="InterPro"/>
</dbReference>
<proteinExistence type="predicted"/>
<feature type="chain" id="PRO_5042006267" description="Apple domain-containing protein" evidence="3">
    <location>
        <begin position="22"/>
        <end position="436"/>
    </location>
</feature>
<dbReference type="EMBL" id="JAUEDM010000009">
    <property type="protein sequence ID" value="KAK3312388.1"/>
    <property type="molecule type" value="Genomic_DNA"/>
</dbReference>
<feature type="signal peptide" evidence="3">
    <location>
        <begin position="1"/>
        <end position="21"/>
    </location>
</feature>
<name>A0AAE0HT31_9PEZI</name>
<comment type="caution">
    <text evidence="5">The sequence shown here is derived from an EMBL/GenBank/DDBJ whole genome shotgun (WGS) entry which is preliminary data.</text>
</comment>
<evidence type="ECO:0000259" key="4">
    <source>
        <dbReference type="PROSITE" id="PS50948"/>
    </source>
</evidence>
<feature type="domain" description="Apple" evidence="4">
    <location>
        <begin position="153"/>
        <end position="242"/>
    </location>
</feature>
<keyword evidence="1" id="KW-0677">Repeat</keyword>
<gene>
    <name evidence="5" type="ORF">B0H66DRAFT_570538</name>
</gene>
<evidence type="ECO:0000313" key="5">
    <source>
        <dbReference type="EMBL" id="KAK3312388.1"/>
    </source>
</evidence>
<feature type="domain" description="Apple" evidence="4">
    <location>
        <begin position="271"/>
        <end position="346"/>
    </location>
</feature>
<sequence length="436" mass="44389">MRSSVYVAAVGCFLFTSSVSATGGAAGCNADNCLRAVRATEKAPRGVTDCGSYLSATVTPATSTIYSTVVYSTALPTDPVSSVDTAAPPTGTPITIQPTGTVPVYASACSGSVRYSSACSCMGVFQGTTTVAAPSTTIYVTKCALPAPTEAACGSILSGPADKGSRQYQVECGLAYEGESTLSVVTAPSYEACFDACAADSSCGAFTFDSTKCADNCQLFGFYDGTTVVSSDTATSGFTLGTARDGTCGASVCGASVLGGAVYDDGYLVACRSSYRFDQNSNVAGSPFTATSFKDCLRQCDDIYACNYMSFDSSKFEGNCAMFSRGGVSVDVLTANSYVDSAKALVQTSGGPAAINFLPADPTSECPDYSSGGTCASGRLTPMHSTGYRYTAACGASYVPKTPGSGTVTVSTLTVNTFAQCLDACDVSFPPPVAKR</sequence>
<dbReference type="AlphaFoldDB" id="A0AAE0HT31"/>
<dbReference type="Pfam" id="PF00024">
    <property type="entry name" value="PAN_1"/>
    <property type="match status" value="1"/>
</dbReference>
<accession>A0AAE0HT31</accession>
<dbReference type="Proteomes" id="UP001283341">
    <property type="component" value="Unassembled WGS sequence"/>
</dbReference>
<dbReference type="GO" id="GO:0006508">
    <property type="term" value="P:proteolysis"/>
    <property type="evidence" value="ECO:0007669"/>
    <property type="project" value="InterPro"/>
</dbReference>
<dbReference type="Gene3D" id="3.50.4.10">
    <property type="entry name" value="Hepatocyte Growth Factor"/>
    <property type="match status" value="1"/>
</dbReference>
<dbReference type="SUPFAM" id="SSF57414">
    <property type="entry name" value="Hairpin loop containing domain-like"/>
    <property type="match status" value="1"/>
</dbReference>
<evidence type="ECO:0000256" key="2">
    <source>
        <dbReference type="ARBA" id="ARBA00023157"/>
    </source>
</evidence>
<dbReference type="InterPro" id="IPR000177">
    <property type="entry name" value="Apple"/>
</dbReference>
<dbReference type="PROSITE" id="PS51257">
    <property type="entry name" value="PROKAR_LIPOPROTEIN"/>
    <property type="match status" value="1"/>
</dbReference>
<keyword evidence="6" id="KW-1185">Reference proteome</keyword>
<protein>
    <recommendedName>
        <fullName evidence="4">Apple domain-containing protein</fullName>
    </recommendedName>
</protein>